<dbReference type="SUPFAM" id="SSF52266">
    <property type="entry name" value="SGNH hydrolase"/>
    <property type="match status" value="1"/>
</dbReference>
<dbReference type="PANTHER" id="PTHR37834">
    <property type="entry name" value="GDSL-LIKE LIPASE/ACYLHYDROLASE DOMAIN PROTEIN (AFU_ORTHOLOGUE AFUA_2G00620)"/>
    <property type="match status" value="1"/>
</dbReference>
<dbReference type="Pfam" id="PF17996">
    <property type="entry name" value="CE2_N"/>
    <property type="match status" value="1"/>
</dbReference>
<dbReference type="OrthoDB" id="9801375at2"/>
<dbReference type="Pfam" id="PF13472">
    <property type="entry name" value="Lipase_GDSL_2"/>
    <property type="match status" value="1"/>
</dbReference>
<dbReference type="InterPro" id="IPR036514">
    <property type="entry name" value="SGNH_hydro_sf"/>
</dbReference>
<evidence type="ECO:0000313" key="4">
    <source>
        <dbReference type="Proteomes" id="UP000245429"/>
    </source>
</evidence>
<dbReference type="InterPro" id="IPR037461">
    <property type="entry name" value="CtCE2-like_dom"/>
</dbReference>
<feature type="domain" description="Carbohydrate esterase 2 N-terminal" evidence="2">
    <location>
        <begin position="32"/>
        <end position="131"/>
    </location>
</feature>
<accession>A0A2U8QX56</accession>
<evidence type="ECO:0000259" key="1">
    <source>
        <dbReference type="Pfam" id="PF13472"/>
    </source>
</evidence>
<dbReference type="Gene3D" id="2.60.120.260">
    <property type="entry name" value="Galactose-binding domain-like"/>
    <property type="match status" value="1"/>
</dbReference>
<dbReference type="PANTHER" id="PTHR37834:SF2">
    <property type="entry name" value="ESTERASE, SGNH HYDROLASE-TYPE"/>
    <property type="match status" value="1"/>
</dbReference>
<name>A0A2U8QX56_9FLAO</name>
<dbReference type="InterPro" id="IPR052762">
    <property type="entry name" value="PCW_deacetylase/CE"/>
</dbReference>
<organism evidence="3 4">
    <name type="scientific">Flavobacterium sediminis</name>
    <dbReference type="NCBI Taxonomy" id="2201181"/>
    <lineage>
        <taxon>Bacteria</taxon>
        <taxon>Pseudomonadati</taxon>
        <taxon>Bacteroidota</taxon>
        <taxon>Flavobacteriia</taxon>
        <taxon>Flavobacteriales</taxon>
        <taxon>Flavobacteriaceae</taxon>
        <taxon>Flavobacterium</taxon>
    </lineage>
</organism>
<dbReference type="InterPro" id="IPR013830">
    <property type="entry name" value="SGNH_hydro"/>
</dbReference>
<dbReference type="PROSITE" id="PS51257">
    <property type="entry name" value="PROKAR_LIPOPROTEIN"/>
    <property type="match status" value="1"/>
</dbReference>
<keyword evidence="4" id="KW-1185">Reference proteome</keyword>
<evidence type="ECO:0000313" key="3">
    <source>
        <dbReference type="EMBL" id="AWM14787.1"/>
    </source>
</evidence>
<dbReference type="InterPro" id="IPR040794">
    <property type="entry name" value="CE2_N"/>
</dbReference>
<dbReference type="RefSeq" id="WP_109570125.1">
    <property type="nucleotide sequence ID" value="NZ_CP029463.1"/>
</dbReference>
<sequence length="363" mass="41531">MNINYKVFALVFLLAGCAGEKEKITETLFHTSGRVEAVSDRKVYLLGSASSIEFSYKGNSCEFNMESVDTWKHHNYYVLEIDGFYKGRFTIDSIGIEKVKIEETKDTIHHVKVFKATEAANGKVLFDGSGITNLVPFSAESKKRIEFIGNSITCGMGNDLTIPCHSTDFWFDQHNAYWAYGPVLARELDADFLLSSVSGYGMYRNWNDEHESEPNLPEVYENLNLDKDTSKVFNTDFQPDLVSICLGTNDLSDGDGKKERLPFNEEKYIANYIKFIKTIYNRYPDTQLVLLNSPMVSGEKNDVFMACLRKVKEAFETDTVHKPITIFEYKPMEPQGCDYHPDVEDHKFMAQQLKETFKKILNE</sequence>
<dbReference type="Gene3D" id="3.40.50.1110">
    <property type="entry name" value="SGNH hydrolase"/>
    <property type="match status" value="1"/>
</dbReference>
<dbReference type="AlphaFoldDB" id="A0A2U8QX56"/>
<proteinExistence type="predicted"/>
<dbReference type="Proteomes" id="UP000245429">
    <property type="component" value="Chromosome"/>
</dbReference>
<dbReference type="CDD" id="cd01831">
    <property type="entry name" value="Endoglucanase_E_like"/>
    <property type="match status" value="1"/>
</dbReference>
<dbReference type="GO" id="GO:0052689">
    <property type="term" value="F:carboxylic ester hydrolase activity"/>
    <property type="evidence" value="ECO:0007669"/>
    <property type="project" value="InterPro"/>
</dbReference>
<evidence type="ECO:0000259" key="2">
    <source>
        <dbReference type="Pfam" id="PF17996"/>
    </source>
</evidence>
<reference evidence="3 4" key="1">
    <citation type="submission" date="2018-05" db="EMBL/GenBank/DDBJ databases">
        <title>Flavobacterium sp. MEBiC07310.</title>
        <authorList>
            <person name="Baek K."/>
        </authorList>
    </citation>
    <scope>NUCLEOTIDE SEQUENCE [LARGE SCALE GENOMIC DNA]</scope>
    <source>
        <strain evidence="3 4">MEBiC07310</strain>
    </source>
</reference>
<dbReference type="EMBL" id="CP029463">
    <property type="protein sequence ID" value="AWM14787.1"/>
    <property type="molecule type" value="Genomic_DNA"/>
</dbReference>
<protein>
    <submittedName>
        <fullName evidence="3">GDSL family lipase</fullName>
    </submittedName>
</protein>
<dbReference type="KEGG" id="fse:DI487_13610"/>
<gene>
    <name evidence="3" type="ORF">DI487_13610</name>
</gene>
<feature type="domain" description="SGNH hydrolase-type esterase" evidence="1">
    <location>
        <begin position="147"/>
        <end position="295"/>
    </location>
</feature>